<name>A0A3M9YAN5_9PEZI</name>
<dbReference type="InterPro" id="IPR050983">
    <property type="entry name" value="GST_Omega/HSP26"/>
</dbReference>
<dbReference type="PROSITE" id="PS51354">
    <property type="entry name" value="GLUTAREDOXIN_2"/>
    <property type="match status" value="1"/>
</dbReference>
<dbReference type="EMBL" id="RBVV01000044">
    <property type="protein sequence ID" value="RNJ57185.1"/>
    <property type="molecule type" value="Genomic_DNA"/>
</dbReference>
<protein>
    <recommendedName>
        <fullName evidence="3">GST N-terminal domain-containing protein</fullName>
    </recommendedName>
</protein>
<gene>
    <name evidence="4" type="ORF">D7B24_006343</name>
</gene>
<dbReference type="InterPro" id="IPR036249">
    <property type="entry name" value="Thioredoxin-like_sf"/>
</dbReference>
<reference evidence="4 5" key="1">
    <citation type="submission" date="2018-10" db="EMBL/GenBank/DDBJ databases">
        <title>Genome sequence of Verticillium nonalfalfae VnAa140.</title>
        <authorList>
            <person name="Stajich J.E."/>
            <person name="Kasson M.T."/>
        </authorList>
    </citation>
    <scope>NUCLEOTIDE SEQUENCE [LARGE SCALE GENOMIC DNA]</scope>
    <source>
        <strain evidence="4 5">VnAa140</strain>
    </source>
</reference>
<sequence length="510" mass="56543">MPDSGPPPFDLGNGGPPIMSHYQAALHGDVFHQELSHATNCASPDVPVATSPPVSEAHVRHLMNSRDEPGQAVHSTQGQALPVQNPAGQPPHFEALPPPFGPQLDPRLAPSGIPAAVPGHVPSQSVQPEDATTYVLDPPELQEWRQRLFDADGVIVLTNEQYNTYFPHVDNVYSHRSSQKYKRKPFVSHYYDCRLKGRPPGTPKSDDPNKKKRKRAVRELNQCDVKIKITEYFPGATLHDLDDGTYTPVNMPQSALSSGSDRRFRVLPAEANDVPTDVGRDGQKFYTIQRVNGHLSGSGIAGPHRHTLARSDEVKKNSVLRFLAKQEQAAKKIQTSRKASEAAAATIRKHSKDCDTKFFAACYCPFAQRVWIALEAKKLPYQYVEVDPSRTPLPRQLLEANPRGTLPAIKQGDWACSGSTVILEYLEDAEPANPLFPPDARLKANCRVWIDHINTMIVPSFFKVLRNVDETLRPICIEQLQRHITELVLAADEQVRQCLSCRVAGSGWGT</sequence>
<keyword evidence="5" id="KW-1185">Reference proteome</keyword>
<accession>A0A3M9YAN5</accession>
<dbReference type="GeneID" id="39610032"/>
<comment type="similarity">
    <text evidence="1">Belongs to the GST superfamily.</text>
</comment>
<evidence type="ECO:0000313" key="4">
    <source>
        <dbReference type="EMBL" id="RNJ57185.1"/>
    </source>
</evidence>
<dbReference type="Proteomes" id="UP000267145">
    <property type="component" value="Unassembled WGS sequence"/>
</dbReference>
<dbReference type="STRING" id="1051616.A0A3M9YAN5"/>
<dbReference type="CDD" id="cd00570">
    <property type="entry name" value="GST_N_family"/>
    <property type="match status" value="1"/>
</dbReference>
<dbReference type="SFLD" id="SFLDG00358">
    <property type="entry name" value="Main_(cytGST)"/>
    <property type="match status" value="1"/>
</dbReference>
<feature type="domain" description="GST N-terminal" evidence="3">
    <location>
        <begin position="354"/>
        <end position="434"/>
    </location>
</feature>
<evidence type="ECO:0000256" key="1">
    <source>
        <dbReference type="ARBA" id="ARBA00007409"/>
    </source>
</evidence>
<comment type="caution">
    <text evidence="4">The sequence shown here is derived from an EMBL/GenBank/DDBJ whole genome shotgun (WGS) entry which is preliminary data.</text>
</comment>
<feature type="region of interest" description="Disordered" evidence="2">
    <location>
        <begin position="192"/>
        <end position="216"/>
    </location>
</feature>
<dbReference type="PANTHER" id="PTHR43968:SF6">
    <property type="entry name" value="GLUTATHIONE S-TRANSFERASE OMEGA"/>
    <property type="match status" value="1"/>
</dbReference>
<proteinExistence type="inferred from homology"/>
<dbReference type="InterPro" id="IPR004045">
    <property type="entry name" value="Glutathione_S-Trfase_N"/>
</dbReference>
<dbReference type="InterPro" id="IPR040079">
    <property type="entry name" value="Glutathione_S-Trfase"/>
</dbReference>
<dbReference type="RefSeq" id="XP_028495343.1">
    <property type="nucleotide sequence ID" value="XM_028640475.1"/>
</dbReference>
<evidence type="ECO:0000256" key="2">
    <source>
        <dbReference type="SAM" id="MobiDB-lite"/>
    </source>
</evidence>
<dbReference type="SUPFAM" id="SSF52833">
    <property type="entry name" value="Thioredoxin-like"/>
    <property type="match status" value="1"/>
</dbReference>
<dbReference type="PROSITE" id="PS50404">
    <property type="entry name" value="GST_NTER"/>
    <property type="match status" value="1"/>
</dbReference>
<dbReference type="Pfam" id="PF13417">
    <property type="entry name" value="GST_N_3"/>
    <property type="match status" value="1"/>
</dbReference>
<evidence type="ECO:0000259" key="3">
    <source>
        <dbReference type="PROSITE" id="PS50404"/>
    </source>
</evidence>
<evidence type="ECO:0000313" key="5">
    <source>
        <dbReference type="Proteomes" id="UP000267145"/>
    </source>
</evidence>
<dbReference type="SFLD" id="SFLDS00019">
    <property type="entry name" value="Glutathione_Transferase_(cytos"/>
    <property type="match status" value="1"/>
</dbReference>
<dbReference type="Gene3D" id="3.40.30.10">
    <property type="entry name" value="Glutaredoxin"/>
    <property type="match status" value="1"/>
</dbReference>
<dbReference type="Gene3D" id="1.20.1050.10">
    <property type="match status" value="1"/>
</dbReference>
<dbReference type="GO" id="GO:0005737">
    <property type="term" value="C:cytoplasm"/>
    <property type="evidence" value="ECO:0007669"/>
    <property type="project" value="TreeGrafter"/>
</dbReference>
<dbReference type="AlphaFoldDB" id="A0A3M9YAN5"/>
<organism evidence="4 5">
    <name type="scientific">Verticillium nonalfalfae</name>
    <dbReference type="NCBI Taxonomy" id="1051616"/>
    <lineage>
        <taxon>Eukaryota</taxon>
        <taxon>Fungi</taxon>
        <taxon>Dikarya</taxon>
        <taxon>Ascomycota</taxon>
        <taxon>Pezizomycotina</taxon>
        <taxon>Sordariomycetes</taxon>
        <taxon>Hypocreomycetidae</taxon>
        <taxon>Glomerellales</taxon>
        <taxon>Plectosphaerellaceae</taxon>
        <taxon>Verticillium</taxon>
    </lineage>
</organism>
<dbReference type="PANTHER" id="PTHR43968">
    <property type="match status" value="1"/>
</dbReference>
<feature type="region of interest" description="Disordered" evidence="2">
    <location>
        <begin position="67"/>
        <end position="90"/>
    </location>
</feature>